<dbReference type="Proteomes" id="UP001223144">
    <property type="component" value="Unassembled WGS sequence"/>
</dbReference>
<accession>A0ABT6HN32</accession>
<dbReference type="RefSeq" id="WP_279928499.1">
    <property type="nucleotide sequence ID" value="NZ_JARWBG010000015.1"/>
</dbReference>
<gene>
    <name evidence="1" type="ORF">QCN29_15030</name>
</gene>
<dbReference type="EMBL" id="JARWBG010000015">
    <property type="protein sequence ID" value="MDH2390081.1"/>
    <property type="molecule type" value="Genomic_DNA"/>
</dbReference>
<comment type="caution">
    <text evidence="1">The sequence shown here is derived from an EMBL/GenBank/DDBJ whole genome shotgun (WGS) entry which is preliminary data.</text>
</comment>
<name>A0ABT6HN32_9ACTN</name>
<sequence>MPRYTIAEHETLDHFVVAVAVTPKLGTKAKQHVGVIFGDYAKAGAAADEINDWACVQTAGVEPLHPNRGAHLTGFCSKCRIDGRRLYIPTVTPDTAIKER</sequence>
<proteinExistence type="predicted"/>
<reference evidence="1 2" key="1">
    <citation type="submission" date="2023-04" db="EMBL/GenBank/DDBJ databases">
        <title>Streptomyces chengmaiensis sp. nov. isolated from the stem of mangrove plant in Hainan.</title>
        <authorList>
            <person name="Huang X."/>
            <person name="Zhou S."/>
            <person name="Chu X."/>
            <person name="Xie Y."/>
            <person name="Lin Y."/>
        </authorList>
    </citation>
    <scope>NUCLEOTIDE SEQUENCE [LARGE SCALE GENOMIC DNA]</scope>
    <source>
        <strain evidence="1 2">HNM0663</strain>
    </source>
</reference>
<organism evidence="1 2">
    <name type="scientific">Streptomyces chengmaiensis</name>
    <dbReference type="NCBI Taxonomy" id="3040919"/>
    <lineage>
        <taxon>Bacteria</taxon>
        <taxon>Bacillati</taxon>
        <taxon>Actinomycetota</taxon>
        <taxon>Actinomycetes</taxon>
        <taxon>Kitasatosporales</taxon>
        <taxon>Streptomycetaceae</taxon>
        <taxon>Streptomyces</taxon>
    </lineage>
</organism>
<evidence type="ECO:0000313" key="2">
    <source>
        <dbReference type="Proteomes" id="UP001223144"/>
    </source>
</evidence>
<keyword evidence="2" id="KW-1185">Reference proteome</keyword>
<protein>
    <submittedName>
        <fullName evidence="1">Uncharacterized protein</fullName>
    </submittedName>
</protein>
<evidence type="ECO:0000313" key="1">
    <source>
        <dbReference type="EMBL" id="MDH2390081.1"/>
    </source>
</evidence>